<dbReference type="EMBL" id="BJCL01000001">
    <property type="protein sequence ID" value="GCL61301.1"/>
    <property type="molecule type" value="Genomic_DNA"/>
</dbReference>
<evidence type="ECO:0000313" key="5">
    <source>
        <dbReference type="Proteomes" id="UP000301751"/>
    </source>
</evidence>
<name>A0A480AI89_9BURK</name>
<protein>
    <recommendedName>
        <fullName evidence="6">Metal-dependent peptidase</fullName>
    </recommendedName>
</protein>
<keyword evidence="5" id="KW-1185">Reference proteome</keyword>
<evidence type="ECO:0008006" key="6">
    <source>
        <dbReference type="Google" id="ProtNLM"/>
    </source>
</evidence>
<dbReference type="InterPro" id="IPR036465">
    <property type="entry name" value="vWFA_dom_sf"/>
</dbReference>
<feature type="region of interest" description="Disordered" evidence="1">
    <location>
        <begin position="156"/>
        <end position="193"/>
    </location>
</feature>
<accession>A0A480AI89</accession>
<dbReference type="InterPro" id="IPR025154">
    <property type="entry name" value="Put_metallopeptidase_dom"/>
</dbReference>
<dbReference type="OrthoDB" id="9761650at2"/>
<dbReference type="PANTHER" id="PTHR38730">
    <property type="entry name" value="SLL7028 PROTEIN"/>
    <property type="match status" value="1"/>
</dbReference>
<dbReference type="Proteomes" id="UP000301751">
    <property type="component" value="Unassembled WGS sequence"/>
</dbReference>
<dbReference type="CDD" id="cd00198">
    <property type="entry name" value="vWFA"/>
    <property type="match status" value="1"/>
</dbReference>
<evidence type="ECO:0000259" key="2">
    <source>
        <dbReference type="Pfam" id="PF09967"/>
    </source>
</evidence>
<dbReference type="SUPFAM" id="SSF53300">
    <property type="entry name" value="vWA-like"/>
    <property type="match status" value="1"/>
</dbReference>
<feature type="compositionally biased region" description="Basic and acidic residues" evidence="1">
    <location>
        <begin position="156"/>
        <end position="171"/>
    </location>
</feature>
<sequence>MAELRHRGTRAIQHLVEFAPATGGLALWVHHRDLDDPAAPVVATDGHTLFYGPAFAGLPLPRQAGLVAHQVLHIALRHPARYLDLQGLVGPVDLQLFNICADAIVNSSMAELDWLQLPPGAITLPRLLLATLDQTTTAEAALLAWDVEALYRAVDDRPPRDRSGKQSDKRAGQQGSSAQPRPDGQRAAKARALGAEQARDLLPDPASAGPPEAAAEATREWRERLLRAHAGDGVFSLLRTLGADLPAVRTPWEQVLRTQAARALAPQRALSWSRPARSYIARQGRSSPTRRLPWEPGFSGSRQVPRLVLVVDVSGSIADDLLDRFAREVEALTRRLGAGLVLVVGDERVQSVSRFEPGRSDLRDVRFTGGGGTDFTPLLEEASRHAPDLVVVLTDLQGPALHRPACPVVWAVPEAFERSDAPFGRVLGLR</sequence>
<dbReference type="Pfam" id="PF09967">
    <property type="entry name" value="DUF2201"/>
    <property type="match status" value="1"/>
</dbReference>
<evidence type="ECO:0000313" key="4">
    <source>
        <dbReference type="EMBL" id="GCL61301.1"/>
    </source>
</evidence>
<evidence type="ECO:0000259" key="3">
    <source>
        <dbReference type="Pfam" id="PF13203"/>
    </source>
</evidence>
<feature type="domain" description="VWA-like" evidence="2">
    <location>
        <begin position="307"/>
        <end position="429"/>
    </location>
</feature>
<proteinExistence type="predicted"/>
<reference evidence="5" key="1">
    <citation type="submission" date="2019-03" db="EMBL/GenBank/DDBJ databases">
        <title>Aquabacterium pictum sp.nov., the first bacteriochlorophyll a-containing freshwater bacterium in the genus Aquabacterium of the class Betaproteobacteria.</title>
        <authorList>
            <person name="Hirose S."/>
            <person name="Tank M."/>
            <person name="Hara E."/>
            <person name="Tamaki H."/>
            <person name="Takaichi S."/>
            <person name="Haruta S."/>
            <person name="Hanada S."/>
        </authorList>
    </citation>
    <scope>NUCLEOTIDE SEQUENCE [LARGE SCALE GENOMIC DNA]</scope>
    <source>
        <strain evidence="5">W35</strain>
    </source>
</reference>
<dbReference type="AlphaFoldDB" id="A0A480AI89"/>
<gene>
    <name evidence="4" type="ORF">AQPW35_03820</name>
</gene>
<comment type="caution">
    <text evidence="4">The sequence shown here is derived from an EMBL/GenBank/DDBJ whole genome shotgun (WGS) entry which is preliminary data.</text>
</comment>
<evidence type="ECO:0000256" key="1">
    <source>
        <dbReference type="SAM" id="MobiDB-lite"/>
    </source>
</evidence>
<dbReference type="RefSeq" id="WP_137731063.1">
    <property type="nucleotide sequence ID" value="NZ_BJCL01000001.1"/>
</dbReference>
<dbReference type="PANTHER" id="PTHR38730:SF1">
    <property type="entry name" value="SLL7028 PROTEIN"/>
    <property type="match status" value="1"/>
</dbReference>
<dbReference type="Pfam" id="PF13203">
    <property type="entry name" value="DUF2201_N"/>
    <property type="match status" value="1"/>
</dbReference>
<feature type="domain" description="Putative metallopeptidase" evidence="3">
    <location>
        <begin position="6"/>
        <end position="298"/>
    </location>
</feature>
<dbReference type="InterPro" id="IPR018698">
    <property type="entry name" value="VWA-like_dom"/>
</dbReference>
<organism evidence="4 5">
    <name type="scientific">Pseudaquabacterium pictum</name>
    <dbReference type="NCBI Taxonomy" id="2315236"/>
    <lineage>
        <taxon>Bacteria</taxon>
        <taxon>Pseudomonadati</taxon>
        <taxon>Pseudomonadota</taxon>
        <taxon>Betaproteobacteria</taxon>
        <taxon>Burkholderiales</taxon>
        <taxon>Sphaerotilaceae</taxon>
        <taxon>Pseudaquabacterium</taxon>
    </lineage>
</organism>